<dbReference type="InterPro" id="IPR000172">
    <property type="entry name" value="GMC_OxRdtase_N"/>
</dbReference>
<evidence type="ECO:0000313" key="5">
    <source>
        <dbReference type="Proteomes" id="UP000727654"/>
    </source>
</evidence>
<dbReference type="EMBL" id="CAJZAI010000034">
    <property type="protein sequence ID" value="CAG9185449.1"/>
    <property type="molecule type" value="Genomic_DNA"/>
</dbReference>
<dbReference type="Pfam" id="PF13450">
    <property type="entry name" value="NAD_binding_8"/>
    <property type="match status" value="1"/>
</dbReference>
<evidence type="ECO:0000256" key="2">
    <source>
        <dbReference type="SAM" id="MobiDB-lite"/>
    </source>
</evidence>
<reference evidence="4 5" key="1">
    <citation type="submission" date="2021-08" db="EMBL/GenBank/DDBJ databases">
        <authorList>
            <person name="Peeters C."/>
        </authorList>
    </citation>
    <scope>NUCLEOTIDE SEQUENCE [LARGE SCALE GENOMIC DNA]</scope>
    <source>
        <strain evidence="4 5">LMG 23992</strain>
    </source>
</reference>
<dbReference type="InterPro" id="IPR012132">
    <property type="entry name" value="GMC_OxRdtase"/>
</dbReference>
<dbReference type="PIRSF" id="PIRSF000137">
    <property type="entry name" value="Alcohol_oxidase"/>
    <property type="match status" value="1"/>
</dbReference>
<dbReference type="InterPro" id="IPR007867">
    <property type="entry name" value="GMC_OxRtase_C"/>
</dbReference>
<dbReference type="Proteomes" id="UP000727654">
    <property type="component" value="Unassembled WGS sequence"/>
</dbReference>
<gene>
    <name evidence="4" type="primary">betA_3</name>
    <name evidence="4" type="ORF">LMG23992_05546</name>
</gene>
<feature type="region of interest" description="Disordered" evidence="2">
    <location>
        <begin position="621"/>
        <end position="641"/>
    </location>
</feature>
<dbReference type="InterPro" id="IPR036188">
    <property type="entry name" value="FAD/NAD-bd_sf"/>
</dbReference>
<dbReference type="Pfam" id="PF05199">
    <property type="entry name" value="GMC_oxred_C"/>
    <property type="match status" value="1"/>
</dbReference>
<sequence length="641" mass="71018">MSGQDETEWDYVVVGSGAGGGTLAARLAEAGMRVCVLEAGCDARVHEMSCMPEDYDVPGFHACASENPAMAWNFFVRHYADDAQQRRDPKCGPSGVLYPRAGALGGCTAHNALIFLYPHDADWDYIADLTGDPSWTATRMRRYAKQVEQCRHRPLWNLARRLGLDPTLHGWDGWLHTERAMPLEALADDALVRLIIGSMELAARSVPRRLRAWLRLIRWQGDPNSRLWGRRCFHGVCYTPLTTQRHARHGTRERLLDVAQRHPAMLRIELDALATRVLFDGQGNACGVEYLKGRHLYQAHARPNEQPGERCQVRARREVILAGGAFNTPQLLMLSGIGPAAHLREHGIPVRVDLPGVGRNLQDRYEIGVVNRMSRSWEVLQGAKFVRDDAPYRSWFDSRDGVYTTNGVATAVIRRSGRRTPVPDIFCMALLERFVGYYPGYSKVFAENDNVLTWAILKAHTRNRAGIVSLRSSDPRDMLDIDFRYFDGADDPNGEDMRALIGAIRFVRGLAQPLAEQGYIAHEELPGAHVESDEALAGYIRDNAWGHHASCSCPIGARAAGGVLDSSFCVHGTRGLRVVDASAFPRIPGFFPVSAIYMMAEKAADVLLAAAQATPPLQFQTGDRHGIRRTQAPANAAGRTG</sequence>
<dbReference type="SUPFAM" id="SSF51905">
    <property type="entry name" value="FAD/NAD(P)-binding domain"/>
    <property type="match status" value="1"/>
</dbReference>
<dbReference type="SUPFAM" id="SSF54373">
    <property type="entry name" value="FAD-linked reductases, C-terminal domain"/>
    <property type="match status" value="1"/>
</dbReference>
<dbReference type="GO" id="GO:0008812">
    <property type="term" value="F:choline dehydrogenase activity"/>
    <property type="evidence" value="ECO:0007669"/>
    <property type="project" value="UniProtKB-EC"/>
</dbReference>
<dbReference type="PANTHER" id="PTHR11552">
    <property type="entry name" value="GLUCOSE-METHANOL-CHOLINE GMC OXIDOREDUCTASE"/>
    <property type="match status" value="1"/>
</dbReference>
<dbReference type="Gene3D" id="3.50.50.60">
    <property type="entry name" value="FAD/NAD(P)-binding domain"/>
    <property type="match status" value="1"/>
</dbReference>
<feature type="domain" description="Glucose-methanol-choline oxidoreductase N-terminal" evidence="3">
    <location>
        <begin position="324"/>
        <end position="338"/>
    </location>
</feature>
<comment type="similarity">
    <text evidence="1">Belongs to the GMC oxidoreductase family.</text>
</comment>
<keyword evidence="5" id="KW-1185">Reference proteome</keyword>
<evidence type="ECO:0000313" key="4">
    <source>
        <dbReference type="EMBL" id="CAG9185449.1"/>
    </source>
</evidence>
<evidence type="ECO:0000256" key="1">
    <source>
        <dbReference type="ARBA" id="ARBA00010790"/>
    </source>
</evidence>
<dbReference type="EC" id="1.1.99.1" evidence="4"/>
<organism evidence="4 5">
    <name type="scientific">Cupriavidus laharis</name>
    <dbReference type="NCBI Taxonomy" id="151654"/>
    <lineage>
        <taxon>Bacteria</taxon>
        <taxon>Pseudomonadati</taxon>
        <taxon>Pseudomonadota</taxon>
        <taxon>Betaproteobacteria</taxon>
        <taxon>Burkholderiales</taxon>
        <taxon>Burkholderiaceae</taxon>
        <taxon>Cupriavidus</taxon>
    </lineage>
</organism>
<dbReference type="Gene3D" id="3.30.560.10">
    <property type="entry name" value="Glucose Oxidase, domain 3"/>
    <property type="match status" value="1"/>
</dbReference>
<dbReference type="Pfam" id="PF00732">
    <property type="entry name" value="GMC_oxred_N"/>
    <property type="match status" value="1"/>
</dbReference>
<proteinExistence type="inferred from homology"/>
<evidence type="ECO:0000259" key="3">
    <source>
        <dbReference type="PROSITE" id="PS00624"/>
    </source>
</evidence>
<dbReference type="PANTHER" id="PTHR11552:SF100">
    <property type="entry name" value="DEHYDROGENASE, PUTATIVE (AFU_ORTHOLOGUE AFUA_5G00630)-RELATED"/>
    <property type="match status" value="1"/>
</dbReference>
<keyword evidence="4" id="KW-0560">Oxidoreductase</keyword>
<dbReference type="PROSITE" id="PS00624">
    <property type="entry name" value="GMC_OXRED_2"/>
    <property type="match status" value="1"/>
</dbReference>
<protein>
    <submittedName>
        <fullName evidence="4">Oxygen-dependent choline dehydrogenase</fullName>
        <ecNumber evidence="4">1.1.99.1</ecNumber>
    </submittedName>
</protein>
<comment type="caution">
    <text evidence="4">The sequence shown here is derived from an EMBL/GenBank/DDBJ whole genome shotgun (WGS) entry which is preliminary data.</text>
</comment>
<dbReference type="RefSeq" id="WP_224082951.1">
    <property type="nucleotide sequence ID" value="NZ_CAJZAI010000034.1"/>
</dbReference>
<accession>A0ABM8XYB7</accession>
<name>A0ABM8XYB7_9BURK</name>